<accession>A0A645AB02</accession>
<evidence type="ECO:0000313" key="2">
    <source>
        <dbReference type="EMBL" id="MPM50385.1"/>
    </source>
</evidence>
<reference evidence="2" key="1">
    <citation type="submission" date="2019-08" db="EMBL/GenBank/DDBJ databases">
        <authorList>
            <person name="Kucharzyk K."/>
            <person name="Murdoch R.W."/>
            <person name="Higgins S."/>
            <person name="Loffler F."/>
        </authorList>
    </citation>
    <scope>NUCLEOTIDE SEQUENCE</scope>
</reference>
<keyword evidence="1" id="KW-1133">Transmembrane helix</keyword>
<sequence length="126" mass="13586">MTESGDIIELLSAAAVCLNSLMAKSAEEEINASSAGFPVTLSGTIPSMRSAALALTAHPEKPSVAEKSKIAHIAEVRILLRFVIAVILIPYLSLFINPAKIIAAWRENVLVYGFFSYKAKIILLPF</sequence>
<dbReference type="EMBL" id="VSSQ01012946">
    <property type="protein sequence ID" value="MPM50385.1"/>
    <property type="molecule type" value="Genomic_DNA"/>
</dbReference>
<gene>
    <name evidence="2" type="ORF">SDC9_97124</name>
</gene>
<comment type="caution">
    <text evidence="2">The sequence shown here is derived from an EMBL/GenBank/DDBJ whole genome shotgun (WGS) entry which is preliminary data.</text>
</comment>
<organism evidence="2">
    <name type="scientific">bioreactor metagenome</name>
    <dbReference type="NCBI Taxonomy" id="1076179"/>
    <lineage>
        <taxon>unclassified sequences</taxon>
        <taxon>metagenomes</taxon>
        <taxon>ecological metagenomes</taxon>
    </lineage>
</organism>
<evidence type="ECO:0000256" key="1">
    <source>
        <dbReference type="SAM" id="Phobius"/>
    </source>
</evidence>
<name>A0A645AB02_9ZZZZ</name>
<keyword evidence="1" id="KW-0472">Membrane</keyword>
<keyword evidence="1" id="KW-0812">Transmembrane</keyword>
<dbReference type="AlphaFoldDB" id="A0A645AB02"/>
<proteinExistence type="predicted"/>
<protein>
    <submittedName>
        <fullName evidence="2">Uncharacterized protein</fullName>
    </submittedName>
</protein>
<feature type="transmembrane region" description="Helical" evidence="1">
    <location>
        <begin position="78"/>
        <end position="96"/>
    </location>
</feature>